<dbReference type="PANTHER" id="PTHR30451">
    <property type="entry name" value="OUTER MEMBRANE USHER PROTEIN"/>
    <property type="match status" value="1"/>
</dbReference>
<reference evidence="2 3" key="1">
    <citation type="submission" date="2015-08" db="EMBL/GenBank/DDBJ databases">
        <title>Draft Genome Sequence of Vibrio splendidus UCD-SED7.</title>
        <authorList>
            <person name="Lee R.D."/>
            <person name="Lang J.M."/>
            <person name="Coil D.A."/>
            <person name="Jospin G."/>
            <person name="Eisen J.A."/>
        </authorList>
    </citation>
    <scope>NUCLEOTIDE SEQUENCE [LARGE SCALE GENOMIC DNA]</scope>
    <source>
        <strain evidence="2 3">UCD-SED7</strain>
    </source>
</reference>
<dbReference type="RefSeq" id="WP_054545932.1">
    <property type="nucleotide sequence ID" value="NZ_LIZK01000001.1"/>
</dbReference>
<protein>
    <submittedName>
        <fullName evidence="2">Pilus assembly protein PapC</fullName>
    </submittedName>
</protein>
<evidence type="ECO:0000313" key="3">
    <source>
        <dbReference type="Proteomes" id="UP000050463"/>
    </source>
</evidence>
<name>A0A837NZL6_VIBSP</name>
<feature type="chain" id="PRO_5032959431" evidence="1">
    <location>
        <begin position="24"/>
        <end position="804"/>
    </location>
</feature>
<keyword evidence="1" id="KW-0732">Signal</keyword>
<dbReference type="Gene3D" id="2.60.40.3110">
    <property type="match status" value="1"/>
</dbReference>
<dbReference type="PANTHER" id="PTHR30451:SF5">
    <property type="entry name" value="SLR0019 PROTEIN"/>
    <property type="match status" value="1"/>
</dbReference>
<dbReference type="GO" id="GO:0009297">
    <property type="term" value="P:pilus assembly"/>
    <property type="evidence" value="ECO:0007669"/>
    <property type="project" value="InterPro"/>
</dbReference>
<dbReference type="OrthoDB" id="499138at2"/>
<accession>A0A837NZL6</accession>
<dbReference type="GO" id="GO:0015473">
    <property type="term" value="F:fimbrial usher porin activity"/>
    <property type="evidence" value="ECO:0007669"/>
    <property type="project" value="InterPro"/>
</dbReference>
<dbReference type="EMBL" id="LIZK01000001">
    <property type="protein sequence ID" value="KPL96253.1"/>
    <property type="molecule type" value="Genomic_DNA"/>
</dbReference>
<comment type="caution">
    <text evidence="2">The sequence shown here is derived from an EMBL/GenBank/DDBJ whole genome shotgun (WGS) entry which is preliminary data.</text>
</comment>
<proteinExistence type="predicted"/>
<organism evidence="2 3">
    <name type="scientific">Vibrio splendidus</name>
    <dbReference type="NCBI Taxonomy" id="29497"/>
    <lineage>
        <taxon>Bacteria</taxon>
        <taxon>Pseudomonadati</taxon>
        <taxon>Pseudomonadota</taxon>
        <taxon>Gammaproteobacteria</taxon>
        <taxon>Vibrionales</taxon>
        <taxon>Vibrionaceae</taxon>
        <taxon>Vibrio</taxon>
    </lineage>
</organism>
<evidence type="ECO:0000256" key="1">
    <source>
        <dbReference type="SAM" id="SignalP"/>
    </source>
</evidence>
<gene>
    <name evidence="2" type="ORF">AN168_02785</name>
</gene>
<sequence>MIRSYAALLCISLCLFAIPSVHAADWLFPFPINYLDSMVGEVDAFSDGKTVSKVHTVQLHTLIGSALTSEISNKLSLYKETFIPVETLKEWGVLLTFSSSEMEITLSFIQDVRKEQALTFNTPYSPPIYSKSAFFTNINNLNFGVSDTRGVETQSDEQSWNIEWNSTGNFAGARGVNYKFSGYFDGGTDEEQNFYRGDISAFIDRADVPYRLTFGDQVNTTSGHLPSQQFGGFGFERNYSALQPNRSIQVGGTQALILEESADIDLYINGSYITEFRLPPGRYRLDDLPLSSGSNDVRLEIEYQSGRTDSILYSVFYNSKLLKEGISDFGVYFGAPSEIEDSRYEYDTGSLISTAYYDYGLTDYLTLGLNGFYHKDGLILGGLSTFGTPLGNIGFRLSGSQSSEYDETGYIASLDYAASLWDQNNYSAPNLRIALESYDSFSYQPWTEEGSTGHSAAVSYTFGITDNIYLSLSYNLDKESGYDTEWSAEASTSWSYSNVIIGLGVTHEEDPNEGTSNTEGVISVDWTWSSDDGQYFADLGYASDTEVLRANFSKPSKNQVGKYGYALSADVESDQGQYQLRGDYVSNRVRYDGDITYYNATESEDSVVTSFRPSTAFTISDGTLSWSRPIYGAAGVVQVHDTLESEVLINSDDDDNAEAISSNGLNNAISLSTAHTSQSFTVYAPDAPIGYDIGNYFYNVTPGAYTSHIFTVGSDASKTVIGRLSLGDGKPLSLTQGYLVSSTGDSTPFFTNKGGRFVVEGIRSGDYKIQTMDSDITGQIHIPESEDNLIRLPEIQLTQGANNE</sequence>
<dbReference type="GO" id="GO:0009279">
    <property type="term" value="C:cell outer membrane"/>
    <property type="evidence" value="ECO:0007669"/>
    <property type="project" value="TreeGrafter"/>
</dbReference>
<feature type="signal peptide" evidence="1">
    <location>
        <begin position="1"/>
        <end position="23"/>
    </location>
</feature>
<dbReference type="Proteomes" id="UP000050463">
    <property type="component" value="Unassembled WGS sequence"/>
</dbReference>
<dbReference type="InterPro" id="IPR000015">
    <property type="entry name" value="Fimb_usher"/>
</dbReference>
<evidence type="ECO:0000313" key="2">
    <source>
        <dbReference type="EMBL" id="KPL96253.1"/>
    </source>
</evidence>
<dbReference type="AlphaFoldDB" id="A0A837NZL6"/>